<comment type="caution">
    <text evidence="9">The sequence shown here is derived from an EMBL/GenBank/DDBJ whole genome shotgun (WGS) entry which is preliminary data.</text>
</comment>
<dbReference type="InterPro" id="IPR046450">
    <property type="entry name" value="PA_dom_sf"/>
</dbReference>
<evidence type="ECO:0000256" key="1">
    <source>
        <dbReference type="ARBA" id="ARBA00001947"/>
    </source>
</evidence>
<evidence type="ECO:0000313" key="9">
    <source>
        <dbReference type="EMBL" id="KAK9777753.1"/>
    </source>
</evidence>
<feature type="domain" description="Peptidase M28" evidence="8">
    <location>
        <begin position="263"/>
        <end position="512"/>
    </location>
</feature>
<dbReference type="Proteomes" id="UP001465668">
    <property type="component" value="Unassembled WGS sequence"/>
</dbReference>
<dbReference type="SUPFAM" id="SSF52025">
    <property type="entry name" value="PA domain"/>
    <property type="match status" value="1"/>
</dbReference>
<reference evidence="9 10" key="1">
    <citation type="submission" date="2024-02" db="EMBL/GenBank/DDBJ databases">
        <title>First draft genome assembly of two strains of Seiridium cardinale.</title>
        <authorList>
            <person name="Emiliani G."/>
            <person name="Scali E."/>
        </authorList>
    </citation>
    <scope>NUCLEOTIDE SEQUENCE [LARGE SCALE GENOMIC DNA]</scope>
    <source>
        <strain evidence="9 10">BM-138-000479</strain>
    </source>
</reference>
<keyword evidence="4 6" id="KW-0378">Hydrolase</keyword>
<protein>
    <recommendedName>
        <fullName evidence="6">Peptide hydrolase</fullName>
        <ecNumber evidence="6">3.4.-.-</ecNumber>
    </recommendedName>
</protein>
<feature type="domain" description="PA" evidence="7">
    <location>
        <begin position="152"/>
        <end position="233"/>
    </location>
</feature>
<comment type="cofactor">
    <cofactor evidence="1">
        <name>Zn(2+)</name>
        <dbReference type="ChEBI" id="CHEBI:29105"/>
    </cofactor>
</comment>
<dbReference type="Gene3D" id="3.50.30.30">
    <property type="match status" value="1"/>
</dbReference>
<evidence type="ECO:0000256" key="5">
    <source>
        <dbReference type="ARBA" id="ARBA00022833"/>
    </source>
</evidence>
<evidence type="ECO:0000256" key="6">
    <source>
        <dbReference type="RuleBase" id="RU361240"/>
    </source>
</evidence>
<evidence type="ECO:0000256" key="3">
    <source>
        <dbReference type="ARBA" id="ARBA00022723"/>
    </source>
</evidence>
<dbReference type="Gene3D" id="3.40.630.10">
    <property type="entry name" value="Zn peptidases"/>
    <property type="match status" value="1"/>
</dbReference>
<sequence>MVGYGRSQMAGGLALMSGFQTLAQQAPMAIDNDQVPMIAGGRPLVNTEALQDSIKADNLLARAKDLYKIAELGEDEYNHPTRVIGSEGHLGTLSYIYSALAEFGDYYTLSNQTFPAVTGRVAEFRLVLGDQVPASTSAMGLTPPTKDKEPVHADIVLAKGTGCEPSDFPAEVAGNIAFVQRGVCPFGTKSENAGRAGAVSVVVYNNEAGPLHGTLGTPSPYHVATFGISDSDAAPFIEKVKNGTRVDAIAYIDAEVTTTFTDNIIAQTTEGDPNNCVMLGGHSDSVTEGPGINDDGSGSLSVLEVAKQLTKFSVNNCVRKYHSSLFQLLCSRHGGFCKKPFASLDQNEMERKIFTRASGFSWWAAEEEGLLGSDHYAATLTPEENIKIRLFMDYDMMASPNFAYQIYNATNADSPVGSQELRDLYVDWYKSQGLNYTFIPFDGRSDYDGFIRAGIPAGGIATGAEGIKTKEEEAKFGGKAGDWFDECYHQLCDDVSNLNLTAWEVNTKLIAHSVATYAASFEGFPKRTAIKSFSGAKYEENTKYHGSKLFI</sequence>
<evidence type="ECO:0000259" key="7">
    <source>
        <dbReference type="Pfam" id="PF02225"/>
    </source>
</evidence>
<proteinExistence type="inferred from homology"/>
<keyword evidence="2 6" id="KW-0645">Protease</keyword>
<dbReference type="EC" id="3.4.-.-" evidence="6"/>
<gene>
    <name evidence="9" type="ORF">SCAR479_05436</name>
</gene>
<keyword evidence="3 6" id="KW-0479">Metal-binding</keyword>
<accession>A0ABR2XVB5</accession>
<keyword evidence="10" id="KW-1185">Reference proteome</keyword>
<dbReference type="CDD" id="cd02130">
    <property type="entry name" value="PA_ScAPY_like"/>
    <property type="match status" value="1"/>
</dbReference>
<dbReference type="EMBL" id="JARVKM010000019">
    <property type="protein sequence ID" value="KAK9777753.1"/>
    <property type="molecule type" value="Genomic_DNA"/>
</dbReference>
<dbReference type="GO" id="GO:0004177">
    <property type="term" value="F:aminopeptidase activity"/>
    <property type="evidence" value="ECO:0007669"/>
    <property type="project" value="UniProtKB-KW"/>
</dbReference>
<dbReference type="InterPro" id="IPR003137">
    <property type="entry name" value="PA_domain"/>
</dbReference>
<evidence type="ECO:0000256" key="2">
    <source>
        <dbReference type="ARBA" id="ARBA00022670"/>
    </source>
</evidence>
<comment type="similarity">
    <text evidence="6">Belongs to the peptidase M28 family.</text>
</comment>
<organism evidence="9 10">
    <name type="scientific">Seiridium cardinale</name>
    <dbReference type="NCBI Taxonomy" id="138064"/>
    <lineage>
        <taxon>Eukaryota</taxon>
        <taxon>Fungi</taxon>
        <taxon>Dikarya</taxon>
        <taxon>Ascomycota</taxon>
        <taxon>Pezizomycotina</taxon>
        <taxon>Sordariomycetes</taxon>
        <taxon>Xylariomycetidae</taxon>
        <taxon>Amphisphaeriales</taxon>
        <taxon>Sporocadaceae</taxon>
        <taxon>Seiridium</taxon>
    </lineage>
</organism>
<dbReference type="Pfam" id="PF04389">
    <property type="entry name" value="Peptidase_M28"/>
    <property type="match status" value="1"/>
</dbReference>
<name>A0ABR2XVB5_9PEZI</name>
<dbReference type="SUPFAM" id="SSF53187">
    <property type="entry name" value="Zn-dependent exopeptidases"/>
    <property type="match status" value="2"/>
</dbReference>
<dbReference type="PANTHER" id="PTHR12147:SF17">
    <property type="entry name" value="AMINOPEPTIDASE Y"/>
    <property type="match status" value="1"/>
</dbReference>
<evidence type="ECO:0000256" key="4">
    <source>
        <dbReference type="ARBA" id="ARBA00022801"/>
    </source>
</evidence>
<dbReference type="InterPro" id="IPR007484">
    <property type="entry name" value="Peptidase_M28"/>
</dbReference>
<keyword evidence="5 6" id="KW-0862">Zinc</keyword>
<dbReference type="Pfam" id="PF02225">
    <property type="entry name" value="PA"/>
    <property type="match status" value="1"/>
</dbReference>
<evidence type="ECO:0000313" key="10">
    <source>
        <dbReference type="Proteomes" id="UP001465668"/>
    </source>
</evidence>
<evidence type="ECO:0000259" key="8">
    <source>
        <dbReference type="Pfam" id="PF04389"/>
    </source>
</evidence>
<dbReference type="InterPro" id="IPR045175">
    <property type="entry name" value="M28_fam"/>
</dbReference>
<keyword evidence="9" id="KW-0031">Aminopeptidase</keyword>
<dbReference type="PANTHER" id="PTHR12147">
    <property type="entry name" value="METALLOPEPTIDASE M28 FAMILY MEMBER"/>
    <property type="match status" value="1"/>
</dbReference>